<sequence>VQGLKGEYGTGNLHDALASHRIGLLVHSLDVPEALLLVLVVGAQDNGDDVKIEPKTRAQRLAHVLEGHGQTSTNELGEVCMLVIFERTDDVVSNGIVARLGGIVEVDVLDSEVNQVDRVVDCKGHDSCVGVGEDGRNSAVESLSSWR</sequence>
<name>H1UZF7_COLHI</name>
<dbReference type="Proteomes" id="UP000007174">
    <property type="component" value="Unassembled WGS sequence"/>
</dbReference>
<dbReference type="EMBL" id="CACQ02000726">
    <property type="protein sequence ID" value="CCF33358.1"/>
    <property type="molecule type" value="Genomic_DNA"/>
</dbReference>
<feature type="non-terminal residue" evidence="1">
    <location>
        <position position="1"/>
    </location>
</feature>
<protein>
    <submittedName>
        <fullName evidence="1">Uncharacterized protein</fullName>
    </submittedName>
</protein>
<organism evidence="1 2">
    <name type="scientific">Colletotrichum higginsianum (strain IMI 349063)</name>
    <name type="common">Crucifer anthracnose fungus</name>
    <dbReference type="NCBI Taxonomy" id="759273"/>
    <lineage>
        <taxon>Eukaryota</taxon>
        <taxon>Fungi</taxon>
        <taxon>Dikarya</taxon>
        <taxon>Ascomycota</taxon>
        <taxon>Pezizomycotina</taxon>
        <taxon>Sordariomycetes</taxon>
        <taxon>Hypocreomycetidae</taxon>
        <taxon>Glomerellales</taxon>
        <taxon>Glomerellaceae</taxon>
        <taxon>Colletotrichum</taxon>
        <taxon>Colletotrichum destructivum species complex</taxon>
    </lineage>
</organism>
<gene>
    <name evidence="1" type="ORF">CH063_05563</name>
</gene>
<dbReference type="HOGENOM" id="CLU_1772474_0_0_1"/>
<reference evidence="2" key="1">
    <citation type="journal article" date="2012" name="Nat. Genet.">
        <title>Lifestyle transitions in plant pathogenic Colletotrichum fungi deciphered by genome and transcriptome analyses.</title>
        <authorList>
            <person name="O'Connell R.J."/>
            <person name="Thon M.R."/>
            <person name="Hacquard S."/>
            <person name="Amyotte S.G."/>
            <person name="Kleemann J."/>
            <person name="Torres M.F."/>
            <person name="Damm U."/>
            <person name="Buiate E.A."/>
            <person name="Epstein L."/>
            <person name="Alkan N."/>
            <person name="Altmueller J."/>
            <person name="Alvarado-Balderrama L."/>
            <person name="Bauser C.A."/>
            <person name="Becker C."/>
            <person name="Birren B.W."/>
            <person name="Chen Z."/>
            <person name="Choi J."/>
            <person name="Crouch J.A."/>
            <person name="Duvick J.P."/>
            <person name="Farman M.A."/>
            <person name="Gan P."/>
            <person name="Heiman D."/>
            <person name="Henrissat B."/>
            <person name="Howard R.J."/>
            <person name="Kabbage M."/>
            <person name="Koch C."/>
            <person name="Kracher B."/>
            <person name="Kubo Y."/>
            <person name="Law A.D."/>
            <person name="Lebrun M.-H."/>
            <person name="Lee Y.-H."/>
            <person name="Miyara I."/>
            <person name="Moore N."/>
            <person name="Neumann U."/>
            <person name="Nordstroem K."/>
            <person name="Panaccione D.G."/>
            <person name="Panstruga R."/>
            <person name="Place M."/>
            <person name="Proctor R.H."/>
            <person name="Prusky D."/>
            <person name="Rech G."/>
            <person name="Reinhardt R."/>
            <person name="Rollins J.A."/>
            <person name="Rounsley S."/>
            <person name="Schardl C.L."/>
            <person name="Schwartz D.C."/>
            <person name="Shenoy N."/>
            <person name="Shirasu K."/>
            <person name="Sikhakolli U.R."/>
            <person name="Stueber K."/>
            <person name="Sukno S.A."/>
            <person name="Sweigard J.A."/>
            <person name="Takano Y."/>
            <person name="Takahara H."/>
            <person name="Trail F."/>
            <person name="van der Does H.C."/>
            <person name="Voll L.M."/>
            <person name="Will I."/>
            <person name="Young S."/>
            <person name="Zeng Q."/>
            <person name="Zhang J."/>
            <person name="Zhou S."/>
            <person name="Dickman M.B."/>
            <person name="Schulze-Lefert P."/>
            <person name="Ver Loren van Themaat E."/>
            <person name="Ma L.-J."/>
            <person name="Vaillancourt L.J."/>
        </authorList>
    </citation>
    <scope>NUCLEOTIDE SEQUENCE [LARGE SCALE GENOMIC DNA]</scope>
    <source>
        <strain evidence="2">IMI 349063</strain>
    </source>
</reference>
<evidence type="ECO:0000313" key="1">
    <source>
        <dbReference type="EMBL" id="CCF33358.1"/>
    </source>
</evidence>
<dbReference type="AlphaFoldDB" id="H1UZF7"/>
<accession>H1UZF7</accession>
<proteinExistence type="predicted"/>
<evidence type="ECO:0000313" key="2">
    <source>
        <dbReference type="Proteomes" id="UP000007174"/>
    </source>
</evidence>